<gene>
    <name evidence="1" type="ORF">GDO54_012286</name>
</gene>
<evidence type="ECO:0000313" key="1">
    <source>
        <dbReference type="EMBL" id="DBA24659.1"/>
    </source>
</evidence>
<protein>
    <submittedName>
        <fullName evidence="1">Uncharacterized protein</fullName>
    </submittedName>
</protein>
<dbReference type="AlphaFoldDB" id="A0AAV3A177"/>
<proteinExistence type="predicted"/>
<comment type="caution">
    <text evidence="1">The sequence shown here is derived from an EMBL/GenBank/DDBJ whole genome shotgun (WGS) entry which is preliminary data.</text>
</comment>
<reference evidence="1" key="1">
    <citation type="thesis" date="2020" institute="ProQuest LLC" country="789 East Eisenhower Parkway, Ann Arbor, MI, USA">
        <title>Comparative Genomics and Chromosome Evolution.</title>
        <authorList>
            <person name="Mudd A.B."/>
        </authorList>
    </citation>
    <scope>NUCLEOTIDE SEQUENCE</scope>
    <source>
        <strain evidence="1">1538</strain>
        <tissue evidence="1">Blood</tissue>
    </source>
</reference>
<dbReference type="Proteomes" id="UP001181693">
    <property type="component" value="Unassembled WGS sequence"/>
</dbReference>
<keyword evidence="2" id="KW-1185">Reference proteome</keyword>
<dbReference type="EMBL" id="DYDO01000005">
    <property type="protein sequence ID" value="DBA24659.1"/>
    <property type="molecule type" value="Genomic_DNA"/>
</dbReference>
<accession>A0AAV3A177</accession>
<name>A0AAV3A177_PYXAD</name>
<organism evidence="1 2">
    <name type="scientific">Pyxicephalus adspersus</name>
    <name type="common">African bullfrog</name>
    <dbReference type="NCBI Taxonomy" id="30357"/>
    <lineage>
        <taxon>Eukaryota</taxon>
        <taxon>Metazoa</taxon>
        <taxon>Chordata</taxon>
        <taxon>Craniata</taxon>
        <taxon>Vertebrata</taxon>
        <taxon>Euteleostomi</taxon>
        <taxon>Amphibia</taxon>
        <taxon>Batrachia</taxon>
        <taxon>Anura</taxon>
        <taxon>Neobatrachia</taxon>
        <taxon>Ranoidea</taxon>
        <taxon>Pyxicephalidae</taxon>
        <taxon>Pyxicephalinae</taxon>
        <taxon>Pyxicephalus</taxon>
    </lineage>
</organism>
<sequence length="89" mass="10022">MDCRRAIKAQLMRTLIMSLAASTHVQPEVSSLTSYSKTFMDQQSAQSEHHLLKEKLIKGICNEANICLICFNERSLNLLAVEISFVQHG</sequence>
<evidence type="ECO:0000313" key="2">
    <source>
        <dbReference type="Proteomes" id="UP001181693"/>
    </source>
</evidence>